<evidence type="ECO:0000313" key="2">
    <source>
        <dbReference type="EMBL" id="CAE0372298.1"/>
    </source>
</evidence>
<dbReference type="EMBL" id="HBIJ01019977">
    <property type="protein sequence ID" value="CAE0372298.1"/>
    <property type="molecule type" value="Transcribed_RNA"/>
</dbReference>
<dbReference type="EMBL" id="HBIJ01019976">
    <property type="protein sequence ID" value="CAE0372297.1"/>
    <property type="molecule type" value="Transcribed_RNA"/>
</dbReference>
<name>A0A6S8EW20_9STRA</name>
<reference evidence="1" key="1">
    <citation type="submission" date="2021-01" db="EMBL/GenBank/DDBJ databases">
        <authorList>
            <person name="Corre E."/>
            <person name="Pelletier E."/>
            <person name="Niang G."/>
            <person name="Scheremetjew M."/>
            <person name="Finn R."/>
            <person name="Kale V."/>
            <person name="Holt S."/>
            <person name="Cochrane G."/>
            <person name="Meng A."/>
            <person name="Brown T."/>
            <person name="Cohen L."/>
        </authorList>
    </citation>
    <scope>NUCLEOTIDE SEQUENCE</scope>
    <source>
        <strain evidence="1">CCMP1510</strain>
    </source>
</reference>
<evidence type="ECO:0000313" key="1">
    <source>
        <dbReference type="EMBL" id="CAE0372297.1"/>
    </source>
</evidence>
<gene>
    <name evidence="1" type="ORF">ALAG00032_LOCUS13081</name>
    <name evidence="2" type="ORF">ALAG00032_LOCUS13082</name>
</gene>
<dbReference type="AlphaFoldDB" id="A0A6S8EW20"/>
<sequence>MQLKIHLFFYAFGQCLRGLASDKGVGVCWTLTEVQYNPTAPDYGLNLEDFKELLASYMTLMHGNSKLKTCIFTELPEHVLKLAIDKTSATHFENSLEVMGGRKLKDFTYVLASARGEELLRGIVNDDVANATKASLIKHEAHRPGLTMWTKFKALAARIQNLAHSPFRYTLFVDTDTAFCASPDLEEQLRALGKHADVRFVEQDASNGKFGRLHVALARELGVFHYCLAYRNLECGHCRHSWTSETDLTCSTCYYACGYMRGRTIADPSPRPCDTFQDRVPHFQIGAIATRSGPRLKTFVEKWLRLYIEEFKLSSTGTDVSDFGRPVNSNFANDQFPLVKLAKDFCMDNLTYGDWTMAHLPPTFNFRMFQHNSFGPVAGRVLMMHSHNIPELEGKPPQGLLTVINKACNLINGNNLGLRLISHGEIRKSTGEVSVQVEPLFAKAPEPSARNKRTSIIAGSTTFSI</sequence>
<accession>A0A6S8EW20</accession>
<proteinExistence type="predicted"/>
<protein>
    <submittedName>
        <fullName evidence="1">Uncharacterized protein</fullName>
    </submittedName>
</protein>
<organism evidence="1">
    <name type="scientific">Aureoumbra lagunensis</name>
    <dbReference type="NCBI Taxonomy" id="44058"/>
    <lineage>
        <taxon>Eukaryota</taxon>
        <taxon>Sar</taxon>
        <taxon>Stramenopiles</taxon>
        <taxon>Ochrophyta</taxon>
        <taxon>Pelagophyceae</taxon>
        <taxon>Pelagomonadales</taxon>
        <taxon>Aureoumbra</taxon>
    </lineage>
</organism>